<organism evidence="9 10">
    <name type="scientific">Austwickia chelonae NBRC 105200</name>
    <dbReference type="NCBI Taxonomy" id="1184607"/>
    <lineage>
        <taxon>Bacteria</taxon>
        <taxon>Bacillati</taxon>
        <taxon>Actinomycetota</taxon>
        <taxon>Actinomycetes</taxon>
        <taxon>Micrococcales</taxon>
        <taxon>Dermatophilaceae</taxon>
        <taxon>Austwickia</taxon>
    </lineage>
</organism>
<keyword evidence="10" id="KW-1185">Reference proteome</keyword>
<dbReference type="AlphaFoldDB" id="K6ULA6"/>
<protein>
    <recommendedName>
        <fullName evidence="2">precorrin-2 dehydrogenase</fullName>
        <ecNumber evidence="2">1.3.1.76</ecNumber>
    </recommendedName>
</protein>
<dbReference type="PANTHER" id="PTHR33542:SF3">
    <property type="entry name" value="SIROHYDROCHLORIN FERROCHELATASE, CHLOROPLASTIC"/>
    <property type="match status" value="1"/>
</dbReference>
<dbReference type="EC" id="1.3.1.76" evidence="2"/>
<evidence type="ECO:0000313" key="9">
    <source>
        <dbReference type="EMBL" id="GAB77081.1"/>
    </source>
</evidence>
<keyword evidence="7" id="KW-0627">Porphyrin biosynthesis</keyword>
<evidence type="ECO:0000256" key="1">
    <source>
        <dbReference type="ARBA" id="ARBA00005010"/>
    </source>
</evidence>
<evidence type="ECO:0000256" key="2">
    <source>
        <dbReference type="ARBA" id="ARBA00012400"/>
    </source>
</evidence>
<dbReference type="CDD" id="cd03416">
    <property type="entry name" value="CbiX_SirB_N"/>
    <property type="match status" value="1"/>
</dbReference>
<dbReference type="Pfam" id="PF01903">
    <property type="entry name" value="CbiX"/>
    <property type="match status" value="2"/>
</dbReference>
<dbReference type="STRING" id="100225.SAMN05421595_2221"/>
<dbReference type="eggNOG" id="COG1648">
    <property type="taxonomic scope" value="Bacteria"/>
</dbReference>
<dbReference type="CDD" id="cd03414">
    <property type="entry name" value="CbiX_SirB_C"/>
    <property type="match status" value="1"/>
</dbReference>
<evidence type="ECO:0000256" key="5">
    <source>
        <dbReference type="ARBA" id="ARBA00023027"/>
    </source>
</evidence>
<keyword evidence="4" id="KW-0560">Oxidoreductase</keyword>
<evidence type="ECO:0000256" key="4">
    <source>
        <dbReference type="ARBA" id="ARBA00023002"/>
    </source>
</evidence>
<sequence>MNEPATGHLPLVLAAHGTRDPEGVATCRAFVDRVRRHLPGVQVEEGYVELVEPPIADALADVLAARKRDAEDPRAVVVPLMVGTGCHVQQDIPEAIAEGTARVPGGHAAYGRPLGHDPRLLGVLRRRLVETAADWPLAETAVVLLGRGTKVPQANADHAALARLLLEDSGVATVLPAYIQVTSPSLPAALDQLATLGHRRIVVVPNFLFPGMLRTWTHQQSAAWMQDHPGVEVRVGEVIGDCDELAEVVAERYHEVAHECGTTATGDAPVYLAGLRLHGRTVLVVGGGHVAERRVPRLLEAGARVRIVSPELTPRLARLHRDGAAIDWQERTFVDDDLDGAWYALACTDDPTVNEHVVDVAGRTTTFCVRADAARCGTAWTPAVERAGGLAVAVVGDRDPRRSAQVRDALLRALHE</sequence>
<dbReference type="SUPFAM" id="SSF51735">
    <property type="entry name" value="NAD(P)-binding Rossmann-fold domains"/>
    <property type="match status" value="1"/>
</dbReference>
<evidence type="ECO:0000256" key="3">
    <source>
        <dbReference type="ARBA" id="ARBA00022723"/>
    </source>
</evidence>
<reference evidence="9 10" key="1">
    <citation type="submission" date="2012-08" db="EMBL/GenBank/DDBJ databases">
        <title>Whole genome shotgun sequence of Austwickia chelonae NBRC 105200.</title>
        <authorList>
            <person name="Yoshida I."/>
            <person name="Hosoyama A."/>
            <person name="Tsuchikane K."/>
            <person name="Katsumata H."/>
            <person name="Ando Y."/>
            <person name="Ohji S."/>
            <person name="Hamada M."/>
            <person name="Tamura T."/>
            <person name="Yamazoe A."/>
            <person name="Yamazaki S."/>
            <person name="Fujita N."/>
        </authorList>
    </citation>
    <scope>NUCLEOTIDE SEQUENCE [LARGE SCALE GENOMIC DNA]</scope>
    <source>
        <strain evidence="9 10">NBRC 105200</strain>
    </source>
</reference>
<dbReference type="GO" id="GO:0046872">
    <property type="term" value="F:metal ion binding"/>
    <property type="evidence" value="ECO:0007669"/>
    <property type="project" value="UniProtKB-KW"/>
</dbReference>
<evidence type="ECO:0000256" key="7">
    <source>
        <dbReference type="ARBA" id="ARBA00023244"/>
    </source>
</evidence>
<proteinExistence type="predicted"/>
<dbReference type="InterPro" id="IPR002762">
    <property type="entry name" value="CbiX-like"/>
</dbReference>
<gene>
    <name evidence="9" type="ORF">AUCHE_04_01220</name>
</gene>
<dbReference type="SUPFAM" id="SSF53800">
    <property type="entry name" value="Chelatase"/>
    <property type="match status" value="1"/>
</dbReference>
<dbReference type="Proteomes" id="UP000008495">
    <property type="component" value="Unassembled WGS sequence"/>
</dbReference>
<dbReference type="RefSeq" id="WP_006501833.1">
    <property type="nucleotide sequence ID" value="NZ_BAGZ01000004.1"/>
</dbReference>
<dbReference type="eggNOG" id="COG2138">
    <property type="taxonomic scope" value="Bacteria"/>
</dbReference>
<dbReference type="PANTHER" id="PTHR33542">
    <property type="entry name" value="SIROHYDROCHLORIN FERROCHELATASE, CHLOROPLASTIC"/>
    <property type="match status" value="1"/>
</dbReference>
<dbReference type="Gene3D" id="3.40.50.720">
    <property type="entry name" value="NAD(P)-binding Rossmann-like Domain"/>
    <property type="match status" value="1"/>
</dbReference>
<dbReference type="NCBIfam" id="TIGR01470">
    <property type="entry name" value="cysG_Nterm"/>
    <property type="match status" value="1"/>
</dbReference>
<comment type="pathway">
    <text evidence="1">Porphyrin-containing compound metabolism; siroheme biosynthesis; sirohydrochlorin from precorrin-2: step 1/1.</text>
</comment>
<accession>K6ULA6</accession>
<dbReference type="GO" id="GO:0043115">
    <property type="term" value="F:precorrin-2 dehydrogenase activity"/>
    <property type="evidence" value="ECO:0007669"/>
    <property type="project" value="UniProtKB-EC"/>
</dbReference>
<evidence type="ECO:0000256" key="6">
    <source>
        <dbReference type="ARBA" id="ARBA00023239"/>
    </source>
</evidence>
<dbReference type="OrthoDB" id="9815856at2"/>
<evidence type="ECO:0000313" key="10">
    <source>
        <dbReference type="Proteomes" id="UP000008495"/>
    </source>
</evidence>
<dbReference type="GO" id="GO:0019354">
    <property type="term" value="P:siroheme biosynthetic process"/>
    <property type="evidence" value="ECO:0007669"/>
    <property type="project" value="UniProtKB-UniPathway"/>
</dbReference>
<dbReference type="EMBL" id="BAGZ01000004">
    <property type="protein sequence ID" value="GAB77081.1"/>
    <property type="molecule type" value="Genomic_DNA"/>
</dbReference>
<dbReference type="Pfam" id="PF13241">
    <property type="entry name" value="NAD_binding_7"/>
    <property type="match status" value="1"/>
</dbReference>
<keyword evidence="5" id="KW-0520">NAD</keyword>
<dbReference type="UniPathway" id="UPA00262">
    <property type="reaction ID" value="UER00222"/>
</dbReference>
<dbReference type="Gene3D" id="3.40.50.1400">
    <property type="match status" value="2"/>
</dbReference>
<keyword evidence="3" id="KW-0479">Metal-binding</keyword>
<comment type="catalytic activity">
    <reaction evidence="8">
        <text>precorrin-2 + NAD(+) = sirohydrochlorin + NADH + 2 H(+)</text>
        <dbReference type="Rhea" id="RHEA:15613"/>
        <dbReference type="ChEBI" id="CHEBI:15378"/>
        <dbReference type="ChEBI" id="CHEBI:57540"/>
        <dbReference type="ChEBI" id="CHEBI:57945"/>
        <dbReference type="ChEBI" id="CHEBI:58351"/>
        <dbReference type="ChEBI" id="CHEBI:58827"/>
        <dbReference type="EC" id="1.3.1.76"/>
    </reaction>
</comment>
<dbReference type="GO" id="GO:0016829">
    <property type="term" value="F:lyase activity"/>
    <property type="evidence" value="ECO:0007669"/>
    <property type="project" value="UniProtKB-KW"/>
</dbReference>
<name>K6ULA6_9MICO</name>
<dbReference type="InterPro" id="IPR006367">
    <property type="entry name" value="Sirohaem_synthase_N"/>
</dbReference>
<evidence type="ECO:0000256" key="8">
    <source>
        <dbReference type="ARBA" id="ARBA00047561"/>
    </source>
</evidence>
<keyword evidence="6" id="KW-0456">Lyase</keyword>
<dbReference type="InterPro" id="IPR050963">
    <property type="entry name" value="Sirohydro_Cobaltochel/CbiX"/>
</dbReference>
<dbReference type="InterPro" id="IPR036291">
    <property type="entry name" value="NAD(P)-bd_dom_sf"/>
</dbReference>
<comment type="caution">
    <text evidence="9">The sequence shown here is derived from an EMBL/GenBank/DDBJ whole genome shotgun (WGS) entry which is preliminary data.</text>
</comment>